<dbReference type="STRING" id="416591.Tlet_1480"/>
<dbReference type="EMBL" id="CP000812">
    <property type="protein sequence ID" value="ABV34036.1"/>
    <property type="molecule type" value="Genomic_DNA"/>
</dbReference>
<dbReference type="PANTHER" id="PTHR34276:SF1">
    <property type="entry name" value="MINI-RIBONUCLEASE 3"/>
    <property type="match status" value="1"/>
</dbReference>
<comment type="cofactor">
    <cofactor evidence="4">
        <name>Mg(2+)</name>
        <dbReference type="ChEBI" id="CHEBI:18420"/>
    </cofactor>
</comment>
<feature type="active site" evidence="4">
    <location>
        <position position="16"/>
    </location>
</feature>
<evidence type="ECO:0000256" key="4">
    <source>
        <dbReference type="HAMAP-Rule" id="MF_01468"/>
    </source>
</evidence>
<keyword evidence="4" id="KW-0698">rRNA processing</keyword>
<dbReference type="Proteomes" id="UP000002016">
    <property type="component" value="Chromosome"/>
</dbReference>
<dbReference type="Pfam" id="PF00636">
    <property type="entry name" value="Ribonuclease_3"/>
    <property type="match status" value="1"/>
</dbReference>
<dbReference type="GO" id="GO:0006364">
    <property type="term" value="P:rRNA processing"/>
    <property type="evidence" value="ECO:0007669"/>
    <property type="project" value="UniProtKB-UniRule"/>
</dbReference>
<keyword evidence="7" id="KW-1185">Reference proteome</keyword>
<keyword evidence="2 4" id="KW-0255">Endonuclease</keyword>
<keyword evidence="4" id="KW-0694">RNA-binding</keyword>
<dbReference type="InterPro" id="IPR008226">
    <property type="entry name" value="Mini3_fam"/>
</dbReference>
<comment type="function">
    <text evidence="4">Involved in correct processing of both the 5' and 3' ends of 23S rRNA precursor. Processes 30S rRNA precursor transcript even in absence of ribonuclease 3 (Rnc); Rnc processes 30S rRNA into smaller rRNA precursors.</text>
</comment>
<evidence type="ECO:0000256" key="1">
    <source>
        <dbReference type="ARBA" id="ARBA00022722"/>
    </source>
</evidence>
<keyword evidence="4" id="KW-0690">Ribosome biogenesis</keyword>
<reference evidence="6 7" key="1">
    <citation type="submission" date="2007-08" db="EMBL/GenBank/DDBJ databases">
        <title>Complete sequence of Thermotoga lettingae TMO.</title>
        <authorList>
            <consortium name="US DOE Joint Genome Institute"/>
            <person name="Copeland A."/>
            <person name="Lucas S."/>
            <person name="Lapidus A."/>
            <person name="Barry K."/>
            <person name="Glavina del Rio T."/>
            <person name="Dalin E."/>
            <person name="Tice H."/>
            <person name="Pitluck S."/>
            <person name="Foster B."/>
            <person name="Bruce D."/>
            <person name="Schmutz J."/>
            <person name="Larimer F."/>
            <person name="Land M."/>
            <person name="Hauser L."/>
            <person name="Kyrpides N."/>
            <person name="Mikhailova N."/>
            <person name="Nelson K."/>
            <person name="Gogarten J.P."/>
            <person name="Noll K."/>
            <person name="Richardson P."/>
        </authorList>
    </citation>
    <scope>NUCLEOTIDE SEQUENCE [LARGE SCALE GENOMIC DNA]</scope>
    <source>
        <strain evidence="7">ATCC BAA-301 / DSM 14385 / NBRC 107922 / TMO</strain>
    </source>
</reference>
<sequence>MDVSQIPISTMAYIGDAIYSLYCKVKSLKLMKVKAIHKEVNKIISREGQARSFDRLVELLSAEEFSLVKRALNSRAAKKYGNDIFYRKSTALEALIGYLYLKGNKERLIDLLKIAVENDKDDRLW</sequence>
<dbReference type="PIRSF" id="PIRSF005520">
    <property type="entry name" value="UCP005520"/>
    <property type="match status" value="1"/>
</dbReference>
<gene>
    <name evidence="4" type="primary">mrnC</name>
    <name evidence="6" type="ordered locus">Tlet_1480</name>
</gene>
<evidence type="ECO:0000313" key="6">
    <source>
        <dbReference type="EMBL" id="ABV34036.1"/>
    </source>
</evidence>
<evidence type="ECO:0000313" key="7">
    <source>
        <dbReference type="Proteomes" id="UP000002016"/>
    </source>
</evidence>
<accession>A8F7A2</accession>
<dbReference type="RefSeq" id="WP_012003512.1">
    <property type="nucleotide sequence ID" value="NC_009828.1"/>
</dbReference>
<protein>
    <recommendedName>
        <fullName evidence="4">Mini-ribonuclease 3</fullName>
        <shortName evidence="4">Mini-3</shortName>
        <shortName evidence="4">Mini-RNase 3</shortName>
        <ecNumber evidence="4">3.1.26.-</ecNumber>
    </recommendedName>
    <alternativeName>
        <fullName evidence="4">Mini-RNase III</fullName>
        <shortName evidence="4">Mini-III</shortName>
    </alternativeName>
</protein>
<evidence type="ECO:0000259" key="5">
    <source>
        <dbReference type="Pfam" id="PF00636"/>
    </source>
</evidence>
<comment type="subunit">
    <text evidence="4">Homodimer.</text>
</comment>
<reference evidence="6 7" key="2">
    <citation type="journal article" date="2009" name="Proc. Natl. Acad. Sci. U.S.A.">
        <title>On the chimeric nature, thermophilic origin, and phylogenetic placement of the Thermotogales.</title>
        <authorList>
            <person name="Zhaxybayeva O."/>
            <person name="Swithers K.S."/>
            <person name="Lapierre P."/>
            <person name="Fournier G.P."/>
            <person name="Bickhart D.M."/>
            <person name="DeBoy R.T."/>
            <person name="Nelson K.E."/>
            <person name="Nesbo C.L."/>
            <person name="Doolittle W.F."/>
            <person name="Gogarten J.P."/>
            <person name="Noll K.M."/>
        </authorList>
    </citation>
    <scope>NUCLEOTIDE SEQUENCE [LARGE SCALE GENOMIC DNA]</scope>
    <source>
        <strain evidence="7">ATCC BAA-301 / DSM 14385 / NBRC 107922 / TMO</strain>
    </source>
</reference>
<keyword evidence="1 4" id="KW-0540">Nuclease</keyword>
<keyword evidence="4" id="KW-0460">Magnesium</keyword>
<dbReference type="KEGG" id="tle:Tlet_1480"/>
<feature type="domain" description="RNase III" evidence="5">
    <location>
        <begin position="11"/>
        <end position="103"/>
    </location>
</feature>
<name>A8F7A2_PSELT</name>
<dbReference type="EC" id="3.1.26.-" evidence="4"/>
<dbReference type="AlphaFoldDB" id="A8F7A2"/>
<comment type="subcellular location">
    <subcellularLocation>
        <location evidence="4">Cytoplasm</location>
    </subcellularLocation>
</comment>
<keyword evidence="3 4" id="KW-0378">Hydrolase</keyword>
<evidence type="ECO:0000256" key="2">
    <source>
        <dbReference type="ARBA" id="ARBA00022759"/>
    </source>
</evidence>
<keyword evidence="4" id="KW-0699">rRNA-binding</keyword>
<dbReference type="SUPFAM" id="SSF69065">
    <property type="entry name" value="RNase III domain-like"/>
    <property type="match status" value="1"/>
</dbReference>
<keyword evidence="4" id="KW-0963">Cytoplasm</keyword>
<dbReference type="HOGENOM" id="CLU_091169_2_1_0"/>
<dbReference type="InterPro" id="IPR036389">
    <property type="entry name" value="RNase_III_sf"/>
</dbReference>
<dbReference type="Gene3D" id="1.10.1520.10">
    <property type="entry name" value="Ribonuclease III domain"/>
    <property type="match status" value="1"/>
</dbReference>
<comment type="similarity">
    <text evidence="4">Belongs to the MrnC RNase family.</text>
</comment>
<dbReference type="GO" id="GO:0005737">
    <property type="term" value="C:cytoplasm"/>
    <property type="evidence" value="ECO:0007669"/>
    <property type="project" value="UniProtKB-SubCell"/>
</dbReference>
<dbReference type="eggNOG" id="COG1939">
    <property type="taxonomic scope" value="Bacteria"/>
</dbReference>
<organism evidence="6 7">
    <name type="scientific">Pseudothermotoga lettingae (strain ATCC BAA-301 / DSM 14385 / NBRC 107922 / TMO)</name>
    <name type="common">Thermotoga lettingae</name>
    <dbReference type="NCBI Taxonomy" id="416591"/>
    <lineage>
        <taxon>Bacteria</taxon>
        <taxon>Thermotogati</taxon>
        <taxon>Thermotogota</taxon>
        <taxon>Thermotogae</taxon>
        <taxon>Thermotogales</taxon>
        <taxon>Thermotogaceae</taxon>
        <taxon>Pseudothermotoga</taxon>
    </lineage>
</organism>
<dbReference type="GO" id="GO:0019843">
    <property type="term" value="F:rRNA binding"/>
    <property type="evidence" value="ECO:0007669"/>
    <property type="project" value="UniProtKB-UniRule"/>
</dbReference>
<dbReference type="HAMAP" id="MF_01468">
    <property type="entry name" value="RNase_Mini_III"/>
    <property type="match status" value="1"/>
</dbReference>
<dbReference type="InterPro" id="IPR000999">
    <property type="entry name" value="RNase_III_dom"/>
</dbReference>
<dbReference type="PANTHER" id="PTHR34276">
    <property type="entry name" value="MINI-RIBONUCLEASE 3"/>
    <property type="match status" value="1"/>
</dbReference>
<proteinExistence type="inferred from homology"/>
<dbReference type="GO" id="GO:0004525">
    <property type="term" value="F:ribonuclease III activity"/>
    <property type="evidence" value="ECO:0007669"/>
    <property type="project" value="InterPro"/>
</dbReference>
<evidence type="ECO:0000256" key="3">
    <source>
        <dbReference type="ARBA" id="ARBA00022801"/>
    </source>
</evidence>